<evidence type="ECO:0000313" key="1">
    <source>
        <dbReference type="EMBL" id="EHQ89337.1"/>
    </source>
</evidence>
<keyword evidence="2" id="KW-1185">Reference proteome</keyword>
<evidence type="ECO:0000313" key="2">
    <source>
        <dbReference type="Proteomes" id="UP000005104"/>
    </source>
</evidence>
<accession>H5Y3U3</accession>
<name>H5Y3U3_9FIRM</name>
<dbReference type="AlphaFoldDB" id="H5Y3U3"/>
<dbReference type="OrthoDB" id="3696217at2"/>
<dbReference type="Gene3D" id="6.20.20.10">
    <property type="match status" value="1"/>
</dbReference>
<protein>
    <submittedName>
        <fullName evidence="1">Uncharacterized protein</fullName>
    </submittedName>
</protein>
<reference evidence="1 2" key="1">
    <citation type="submission" date="2011-11" db="EMBL/GenBank/DDBJ databases">
        <title>The Noncontiguous Finished genome of Desulfosporosinus youngiae DSM 17734.</title>
        <authorList>
            <consortium name="US DOE Joint Genome Institute (JGI-PGF)"/>
            <person name="Lucas S."/>
            <person name="Han J."/>
            <person name="Lapidus A."/>
            <person name="Cheng J.-F."/>
            <person name="Goodwin L."/>
            <person name="Pitluck S."/>
            <person name="Peters L."/>
            <person name="Ovchinnikova G."/>
            <person name="Lu M."/>
            <person name="Land M.L."/>
            <person name="Hauser L."/>
            <person name="Pester M."/>
            <person name="Spring S."/>
            <person name="Ollivier B."/>
            <person name="Rattei T."/>
            <person name="Klenk H.-P."/>
            <person name="Wagner M."/>
            <person name="Loy A."/>
            <person name="Woyke T.J."/>
        </authorList>
    </citation>
    <scope>NUCLEOTIDE SEQUENCE [LARGE SCALE GENOMIC DNA]</scope>
    <source>
        <strain evidence="1 2">DSM 17734</strain>
    </source>
</reference>
<gene>
    <name evidence="1" type="ORF">DesyoDRAFT_2252</name>
</gene>
<proteinExistence type="predicted"/>
<sequence length="69" mass="7716">MSECYVLDKKCPKCFGIGRIVNLTHKKLTIVEKPAPEKLDDPLPVCTECNGTGIILPKEVKELLEYILS</sequence>
<dbReference type="Proteomes" id="UP000005104">
    <property type="component" value="Chromosome"/>
</dbReference>
<dbReference type="EMBL" id="CM001441">
    <property type="protein sequence ID" value="EHQ89337.1"/>
    <property type="molecule type" value="Genomic_DNA"/>
</dbReference>
<dbReference type="STRING" id="768710.DesyoDRAFT_2252"/>
<organism evidence="1 2">
    <name type="scientific">Desulfosporosinus youngiae DSM 17734</name>
    <dbReference type="NCBI Taxonomy" id="768710"/>
    <lineage>
        <taxon>Bacteria</taxon>
        <taxon>Bacillati</taxon>
        <taxon>Bacillota</taxon>
        <taxon>Clostridia</taxon>
        <taxon>Eubacteriales</taxon>
        <taxon>Desulfitobacteriaceae</taxon>
        <taxon>Desulfosporosinus</taxon>
    </lineage>
</organism>
<dbReference type="RefSeq" id="WP_007782956.1">
    <property type="nucleotide sequence ID" value="NZ_CM001441.1"/>
</dbReference>
<dbReference type="HOGENOM" id="CLU_2769167_0_0_9"/>